<name>A0A1R3RJ63_ASPC5</name>
<protein>
    <submittedName>
        <fullName evidence="1">Uncharacterized protein</fullName>
    </submittedName>
</protein>
<keyword evidence="2" id="KW-1185">Reference proteome</keyword>
<dbReference type="Pfam" id="PF20174">
    <property type="entry name" value="DUF6540"/>
    <property type="match status" value="1"/>
</dbReference>
<dbReference type="OMA" id="KCTEWTM"/>
<proteinExistence type="predicted"/>
<evidence type="ECO:0000313" key="2">
    <source>
        <dbReference type="Proteomes" id="UP000188318"/>
    </source>
</evidence>
<gene>
    <name evidence="1" type="ORF">ASPCADRAFT_208187</name>
</gene>
<dbReference type="OrthoDB" id="4135672at2759"/>
<dbReference type="VEuPathDB" id="FungiDB:ASPCADRAFT_208187"/>
<dbReference type="InterPro" id="IPR046670">
    <property type="entry name" value="DUF6540"/>
</dbReference>
<dbReference type="AlphaFoldDB" id="A0A1R3RJ63"/>
<organism evidence="1 2">
    <name type="scientific">Aspergillus carbonarius (strain ITEM 5010)</name>
    <dbReference type="NCBI Taxonomy" id="602072"/>
    <lineage>
        <taxon>Eukaryota</taxon>
        <taxon>Fungi</taxon>
        <taxon>Dikarya</taxon>
        <taxon>Ascomycota</taxon>
        <taxon>Pezizomycotina</taxon>
        <taxon>Eurotiomycetes</taxon>
        <taxon>Eurotiomycetidae</taxon>
        <taxon>Eurotiales</taxon>
        <taxon>Aspergillaceae</taxon>
        <taxon>Aspergillus</taxon>
        <taxon>Aspergillus subgen. Circumdati</taxon>
    </lineage>
</organism>
<dbReference type="EMBL" id="KV907501">
    <property type="protein sequence ID" value="OOF94516.1"/>
    <property type="molecule type" value="Genomic_DNA"/>
</dbReference>
<dbReference type="STRING" id="602072.A0A1R3RJ63"/>
<dbReference type="Proteomes" id="UP000188318">
    <property type="component" value="Unassembled WGS sequence"/>
</dbReference>
<accession>A0A1R3RJ63</accession>
<evidence type="ECO:0000313" key="1">
    <source>
        <dbReference type="EMBL" id="OOF94516.1"/>
    </source>
</evidence>
<reference evidence="2" key="1">
    <citation type="journal article" date="2017" name="Genome Biol.">
        <title>Comparative genomics reveals high biological diversity and specific adaptations in the industrially and medically important fungal genus Aspergillus.</title>
        <authorList>
            <person name="de Vries R.P."/>
            <person name="Riley R."/>
            <person name="Wiebenga A."/>
            <person name="Aguilar-Osorio G."/>
            <person name="Amillis S."/>
            <person name="Uchima C.A."/>
            <person name="Anderluh G."/>
            <person name="Asadollahi M."/>
            <person name="Askin M."/>
            <person name="Barry K."/>
            <person name="Battaglia E."/>
            <person name="Bayram O."/>
            <person name="Benocci T."/>
            <person name="Braus-Stromeyer S.A."/>
            <person name="Caldana C."/>
            <person name="Canovas D."/>
            <person name="Cerqueira G.C."/>
            <person name="Chen F."/>
            <person name="Chen W."/>
            <person name="Choi C."/>
            <person name="Clum A."/>
            <person name="Dos Santos R.A."/>
            <person name="Damasio A.R."/>
            <person name="Diallinas G."/>
            <person name="Emri T."/>
            <person name="Fekete E."/>
            <person name="Flipphi M."/>
            <person name="Freyberg S."/>
            <person name="Gallo A."/>
            <person name="Gournas C."/>
            <person name="Habgood R."/>
            <person name="Hainaut M."/>
            <person name="Harispe M.L."/>
            <person name="Henrissat B."/>
            <person name="Hilden K.S."/>
            <person name="Hope R."/>
            <person name="Hossain A."/>
            <person name="Karabika E."/>
            <person name="Karaffa L."/>
            <person name="Karanyi Z."/>
            <person name="Krasevec N."/>
            <person name="Kuo A."/>
            <person name="Kusch H."/>
            <person name="LaButti K."/>
            <person name="Lagendijk E.L."/>
            <person name="Lapidus A."/>
            <person name="Levasseur A."/>
            <person name="Lindquist E."/>
            <person name="Lipzen A."/>
            <person name="Logrieco A.F."/>
            <person name="MacCabe A."/>
            <person name="Maekelae M.R."/>
            <person name="Malavazi I."/>
            <person name="Melin P."/>
            <person name="Meyer V."/>
            <person name="Mielnichuk N."/>
            <person name="Miskei M."/>
            <person name="Molnar A.P."/>
            <person name="Mule G."/>
            <person name="Ngan C.Y."/>
            <person name="Orejas M."/>
            <person name="Orosz E."/>
            <person name="Ouedraogo J.P."/>
            <person name="Overkamp K.M."/>
            <person name="Park H.-S."/>
            <person name="Perrone G."/>
            <person name="Piumi F."/>
            <person name="Punt P.J."/>
            <person name="Ram A.F."/>
            <person name="Ramon A."/>
            <person name="Rauscher S."/>
            <person name="Record E."/>
            <person name="Riano-Pachon D.M."/>
            <person name="Robert V."/>
            <person name="Roehrig J."/>
            <person name="Ruller R."/>
            <person name="Salamov A."/>
            <person name="Salih N.S."/>
            <person name="Samson R.A."/>
            <person name="Sandor E."/>
            <person name="Sanguinetti M."/>
            <person name="Schuetze T."/>
            <person name="Sepcic K."/>
            <person name="Shelest E."/>
            <person name="Sherlock G."/>
            <person name="Sophianopoulou V."/>
            <person name="Squina F.M."/>
            <person name="Sun H."/>
            <person name="Susca A."/>
            <person name="Todd R.B."/>
            <person name="Tsang A."/>
            <person name="Unkles S.E."/>
            <person name="van de Wiele N."/>
            <person name="van Rossen-Uffink D."/>
            <person name="Oliveira J.V."/>
            <person name="Vesth T.C."/>
            <person name="Visser J."/>
            <person name="Yu J.-H."/>
            <person name="Zhou M."/>
            <person name="Andersen M.R."/>
            <person name="Archer D.B."/>
            <person name="Baker S.E."/>
            <person name="Benoit I."/>
            <person name="Brakhage A.A."/>
            <person name="Braus G.H."/>
            <person name="Fischer R."/>
            <person name="Frisvad J.C."/>
            <person name="Goldman G.H."/>
            <person name="Houbraken J."/>
            <person name="Oakley B."/>
            <person name="Pocsi I."/>
            <person name="Scazzocchio C."/>
            <person name="Seiboth B."/>
            <person name="vanKuyk P.A."/>
            <person name="Wortman J."/>
            <person name="Dyer P.S."/>
            <person name="Grigoriev I.V."/>
        </authorList>
    </citation>
    <scope>NUCLEOTIDE SEQUENCE [LARGE SCALE GENOMIC DNA]</scope>
    <source>
        <strain evidence="2">ITEM 5010</strain>
    </source>
</reference>
<sequence>MDKYPVYLIKTHLAIQDPDLRSPRYHTTIFVETDPITGSGHIHEVDGDLTSPEGMHYQRKLAPRPESIDTFFSRTLLGHTTTAGYPETWDMILKAVPAPPQQKAFNIKRMRTEPFKRLSPLEFYEDDEERRPLMKCTEWVVDKAIPVLKEAGCLQVSLCL</sequence>